<dbReference type="PANTHER" id="PTHR24320:SF227">
    <property type="entry name" value="RETINOL DEHYDROGENASE 11"/>
    <property type="match status" value="1"/>
</dbReference>
<dbReference type="Gene3D" id="3.40.50.720">
    <property type="entry name" value="NAD(P)-binding Rossmann-like Domain"/>
    <property type="match status" value="1"/>
</dbReference>
<evidence type="ECO:0000313" key="3">
    <source>
        <dbReference type="EMBL" id="TGL56415.1"/>
    </source>
</evidence>
<proteinExistence type="inferred from homology"/>
<dbReference type="Proteomes" id="UP000297693">
    <property type="component" value="Unassembled WGS sequence"/>
</dbReference>
<dbReference type="EMBL" id="RQGD01000046">
    <property type="protein sequence ID" value="TGL56415.1"/>
    <property type="molecule type" value="Genomic_DNA"/>
</dbReference>
<dbReference type="PRINTS" id="PR00081">
    <property type="entry name" value="GDHRDH"/>
</dbReference>
<dbReference type="AlphaFoldDB" id="A0A4V3JQN2"/>
<organism evidence="3 4">
    <name type="scientific">Leptospira ognonensis</name>
    <dbReference type="NCBI Taxonomy" id="2484945"/>
    <lineage>
        <taxon>Bacteria</taxon>
        <taxon>Pseudomonadati</taxon>
        <taxon>Spirochaetota</taxon>
        <taxon>Spirochaetia</taxon>
        <taxon>Leptospirales</taxon>
        <taxon>Leptospiraceae</taxon>
        <taxon>Leptospira</taxon>
    </lineage>
</organism>
<dbReference type="Pfam" id="PF00106">
    <property type="entry name" value="adh_short"/>
    <property type="match status" value="1"/>
</dbReference>
<protein>
    <submittedName>
        <fullName evidence="3">SDR family NAD(P)-dependent oxidoreductase</fullName>
    </submittedName>
</protein>
<comment type="caution">
    <text evidence="3">The sequence shown here is derived from an EMBL/GenBank/DDBJ whole genome shotgun (WGS) entry which is preliminary data.</text>
</comment>
<keyword evidence="2" id="KW-0560">Oxidoreductase</keyword>
<sequence>MSLLSILKPKGKTGFGSSSTAEDVSQGIDLKGKTYLLTGSNSGIGKETLRVLCLRGAKVVALARTKEKAMEVIKEVGNAESVGIACELSDPKSISDAILEIQKGKWQFDGIIANAGIMALPKLEKGHGYELQFFTNHIGHFYLVTRILGQLKDDGRVVILSSSAHSMAPKATIEFDNLDGSKSYTAWKAYGQSKMANLLFAKELNKRFQGTKKTAFAVHPGVISTNLGRHMPKIASVVFALIEPLFLKSIPEGAATQVFCAVHPKALEFSGSFMADSNPKSPRSDAENMEIAKKLWDVSEDILKKLGV</sequence>
<reference evidence="3" key="1">
    <citation type="journal article" date="2019" name="PLoS Negl. Trop. Dis.">
        <title>Revisiting the worldwide diversity of Leptospira species in the environment.</title>
        <authorList>
            <person name="Vincent A.T."/>
            <person name="Schiettekatte O."/>
            <person name="Bourhy P."/>
            <person name="Veyrier F.J."/>
            <person name="Picardeau M."/>
        </authorList>
    </citation>
    <scope>NUCLEOTIDE SEQUENCE [LARGE SCALE GENOMIC DNA]</scope>
    <source>
        <strain evidence="3">201702476</strain>
    </source>
</reference>
<keyword evidence="4" id="KW-1185">Reference proteome</keyword>
<name>A0A4V3JQN2_9LEPT</name>
<dbReference type="RefSeq" id="WP_135625297.1">
    <property type="nucleotide sequence ID" value="NZ_RQGD01000046.1"/>
</dbReference>
<gene>
    <name evidence="3" type="ORF">EHQ58_17480</name>
</gene>
<dbReference type="InterPro" id="IPR002347">
    <property type="entry name" value="SDR_fam"/>
</dbReference>
<dbReference type="OrthoDB" id="9809821at2"/>
<dbReference type="PANTHER" id="PTHR24320">
    <property type="entry name" value="RETINOL DEHYDROGENASE"/>
    <property type="match status" value="1"/>
</dbReference>
<comment type="similarity">
    <text evidence="1">Belongs to the short-chain dehydrogenases/reductases (SDR) family.</text>
</comment>
<accession>A0A4V3JQN2</accession>
<dbReference type="GO" id="GO:0016491">
    <property type="term" value="F:oxidoreductase activity"/>
    <property type="evidence" value="ECO:0007669"/>
    <property type="project" value="UniProtKB-KW"/>
</dbReference>
<evidence type="ECO:0000256" key="2">
    <source>
        <dbReference type="ARBA" id="ARBA00023002"/>
    </source>
</evidence>
<evidence type="ECO:0000256" key="1">
    <source>
        <dbReference type="ARBA" id="ARBA00006484"/>
    </source>
</evidence>
<dbReference type="SUPFAM" id="SSF51735">
    <property type="entry name" value="NAD(P)-binding Rossmann-fold domains"/>
    <property type="match status" value="1"/>
</dbReference>
<dbReference type="InterPro" id="IPR036291">
    <property type="entry name" value="NAD(P)-bd_dom_sf"/>
</dbReference>
<evidence type="ECO:0000313" key="4">
    <source>
        <dbReference type="Proteomes" id="UP000297693"/>
    </source>
</evidence>